<dbReference type="Pfam" id="PF00932">
    <property type="entry name" value="LTD"/>
    <property type="match status" value="1"/>
</dbReference>
<dbReference type="Pfam" id="PF18962">
    <property type="entry name" value="Por_Secre_tail"/>
    <property type="match status" value="1"/>
</dbReference>
<dbReference type="Pfam" id="PF01833">
    <property type="entry name" value="TIG"/>
    <property type="match status" value="1"/>
</dbReference>
<gene>
    <name evidence="3" type="ORF">AsAng_0058130</name>
</gene>
<dbReference type="Proteomes" id="UP001060919">
    <property type="component" value="Chromosome"/>
</dbReference>
<dbReference type="SUPFAM" id="SSF81296">
    <property type="entry name" value="E set domains"/>
    <property type="match status" value="1"/>
</dbReference>
<evidence type="ECO:0000259" key="2">
    <source>
        <dbReference type="PROSITE" id="PS51841"/>
    </source>
</evidence>
<sequence>MIILGLKDVLLSFSKRQPHCLLTITIIMQTKLHFLILCLGLVLSNLEAQIAYHGFEQNAGDTWGTTLSTVACTNGSDRWDYSTALSSITPAVGAQFWGVQDLNGNCGGAAGETITFANVSVATYTGVSIQFDYNIVGYDSGDNVFYTVILDGVAQPQVQLVTGGGFSTGGYLTETINIPNSANTVGLELLVVQNGGSDYAGFDNFILDGTPTVVCPHTITSFAPTSGPIGTEVTISGTGFTASSTVEFNGVAAAVTFVDATTLIATLPTGATTGTITVIETACNQTTAGNFTLLTSGGACGSILTDIIISEVFDNNGGSLGYIEIYNGTGATIDLTNYRIDRYGTLTSGTVTHSYTFPATGTGSSIADGQVLVGRINSGGSGVQDFDFGGTTAGFNADDRLELVHVPTTTVIDDFHDATVGAVGYIYRRNNTVTGPNPTFAAGEWTTATSGDETHLGIFTVGGGTPTITTQPTDVSGCAMNFSVAATAGNGGALTYQWFYNENDGSALTWTAVSAAAFAGAVVTGETSNALSISGVVSSFDGYQFYCQVTEGGTCNLPSEAVQFTLNAERFFRSVNTGNWTNVATWEMASSAAGPWSSACIYPEFDNSDYIHILNTHTVSVDQDLVVDEVVIESGGTLAINNNRLLRFNNGTGVDLDIQGTLIDNGNGGGNGVDFGTHSATWILAANGEIIKTGTSSIAQYRDNYEGGIATIPATATWRYRQSGNSSTVAVITLNMFYPNLYLEATSGSHSFNAASEIFQGTSGFMTVKGNMYIGNSGTGTVDVFNTNTNASLLQVMGDLIIGGNGSAGTSKLENNQGGVIGTGIEVHGNLMIHNNGQLDMEDGTAAADGLVRLHGNWTDQNTGNGFDEGESIVEFLGTTTQSVNKATGSESFYQVIVNKAGGNLQNNASDMVIKNDMTFTNGIVLTSAAAYLVFDPIATATNASNFSHVDGPVIKETNTGAITNFTYPTGDNGVYGAIGIETRFHHGEFYIAEYFYQGYGTYNVNAAELDHVSSLEYWMLDELIGGTGEHLKVTLHWGPHSNVISPSSMRVGHFFTQAPSVVNQWEREGNSPVITGTVVNGTVTSDYVTSFSPFTLADMLNQISLPLELLRFDATKVERTTKLEWEVANEKAGDRYCLQRSADAQNFETLACFDATSDNNQAFYNYIDQTPLVGHNYYRIHHIDYAGVNDYSRTRVVTFEDPNAMVLVYPSPADDRLTIELPLLSKGNYAITMIDALGRILMQSELTNQQSIYTMNTEKLTAGTYVIQVHAPNGSVHTEKVTIRH</sequence>
<organism evidence="3 4">
    <name type="scientific">Aureispira anguillae</name>
    <dbReference type="NCBI Taxonomy" id="2864201"/>
    <lineage>
        <taxon>Bacteria</taxon>
        <taxon>Pseudomonadati</taxon>
        <taxon>Bacteroidota</taxon>
        <taxon>Saprospiria</taxon>
        <taxon>Saprospirales</taxon>
        <taxon>Saprospiraceae</taxon>
        <taxon>Aureispira</taxon>
    </lineage>
</organism>
<dbReference type="Gene3D" id="2.60.40.10">
    <property type="entry name" value="Immunoglobulins"/>
    <property type="match status" value="1"/>
</dbReference>
<dbReference type="InterPro" id="IPR007110">
    <property type="entry name" value="Ig-like_dom"/>
</dbReference>
<dbReference type="NCBIfam" id="TIGR04183">
    <property type="entry name" value="Por_Secre_tail"/>
    <property type="match status" value="1"/>
</dbReference>
<reference evidence="3" key="1">
    <citation type="submission" date="2022-09" db="EMBL/GenBank/DDBJ databases">
        <title>Aureispira anguillicida sp. nov., isolated from Leptocephalus of Japanese eel Anguilla japonica.</title>
        <authorList>
            <person name="Yuasa K."/>
            <person name="Mekata T."/>
            <person name="Ikunari K."/>
        </authorList>
    </citation>
    <scope>NUCLEOTIDE SEQUENCE</scope>
    <source>
        <strain evidence="3">EL160426</strain>
    </source>
</reference>
<feature type="domain" description="Ig-like" evidence="1">
    <location>
        <begin position="466"/>
        <end position="567"/>
    </location>
</feature>
<evidence type="ECO:0000313" key="3">
    <source>
        <dbReference type="EMBL" id="BDS15031.1"/>
    </source>
</evidence>
<dbReference type="InterPro" id="IPR014756">
    <property type="entry name" value="Ig_E-set"/>
</dbReference>
<keyword evidence="4" id="KW-1185">Reference proteome</keyword>
<accession>A0A915YLB0</accession>
<evidence type="ECO:0000313" key="4">
    <source>
        <dbReference type="Proteomes" id="UP001060919"/>
    </source>
</evidence>
<dbReference type="InterPro" id="IPR001322">
    <property type="entry name" value="Lamin_tail_dom"/>
</dbReference>
<dbReference type="InterPro" id="IPR013783">
    <property type="entry name" value="Ig-like_fold"/>
</dbReference>
<dbReference type="InterPro" id="IPR026444">
    <property type="entry name" value="Secre_tail"/>
</dbReference>
<protein>
    <submittedName>
        <fullName evidence="3">Lamin tail domain-containing protein</fullName>
    </submittedName>
</protein>
<dbReference type="InterPro" id="IPR002909">
    <property type="entry name" value="IPT_dom"/>
</dbReference>
<dbReference type="KEGG" id="aup:AsAng_0058130"/>
<dbReference type="PROSITE" id="PS51841">
    <property type="entry name" value="LTD"/>
    <property type="match status" value="1"/>
</dbReference>
<dbReference type="EMBL" id="AP026867">
    <property type="protein sequence ID" value="BDS15031.1"/>
    <property type="molecule type" value="Genomic_DNA"/>
</dbReference>
<proteinExistence type="predicted"/>
<feature type="domain" description="LTD" evidence="2">
    <location>
        <begin position="287"/>
        <end position="413"/>
    </location>
</feature>
<evidence type="ECO:0000259" key="1">
    <source>
        <dbReference type="PROSITE" id="PS50835"/>
    </source>
</evidence>
<dbReference type="PROSITE" id="PS50835">
    <property type="entry name" value="IG_LIKE"/>
    <property type="match status" value="1"/>
</dbReference>
<name>A0A915YLB0_9BACT</name>